<reference evidence="3 4" key="1">
    <citation type="journal article" date="2016" name="Int. J. Syst. Evol. Microbiol.">
        <title>Panacibacter ginsenosidivorans gen. nov., sp. nov., with ginsenoside converting activity isolated from soil of a ginseng field.</title>
        <authorList>
            <person name="Siddiqi M.Z."/>
            <person name="Muhammad Shafi S."/>
            <person name="Choi K.D."/>
            <person name="Im W.T."/>
        </authorList>
    </citation>
    <scope>NUCLEOTIDE SEQUENCE [LARGE SCALE GENOMIC DNA]</scope>
    <source>
        <strain evidence="3 4">Gsoil1550</strain>
    </source>
</reference>
<evidence type="ECO:0000256" key="1">
    <source>
        <dbReference type="ARBA" id="ARBA00014286"/>
    </source>
</evidence>
<keyword evidence="4" id="KW-1185">Reference proteome</keyword>
<dbReference type="Gene3D" id="3.20.20.190">
    <property type="entry name" value="Phosphatidylinositol (PI) phosphodiesterase"/>
    <property type="match status" value="1"/>
</dbReference>
<gene>
    <name evidence="3" type="ORF">FRZ67_11220</name>
</gene>
<sequence length="250" mass="28697">MRNIFLCVLLFMGYIAAAQQPLIHSHNDYEKPEPLFNALRNKAFTIEADVYPGDSLFVAHDKKDIRAGRTLVNMYLQPIVQLFNSYHGRISGDADYAPILMIDIKENSELVIPALVKLLAPYRDVFDRSINPHAVLIVLSGERGHNAQWTQWPAYIFFDGRPYERYDNAILKRVAFISDSYMNYISPKDSIDIKLKQLVAATHNKGKLLRLWAIPDNEAYWRKFHEMGIDIINTDKVAGCSRYFSAAVTR</sequence>
<dbReference type="AlphaFoldDB" id="A0A5B8V9C0"/>
<dbReference type="KEGG" id="pgin:FRZ67_11220"/>
<evidence type="ECO:0000313" key="3">
    <source>
        <dbReference type="EMBL" id="QEC67839.1"/>
    </source>
</evidence>
<feature type="signal peptide" evidence="2">
    <location>
        <begin position="1"/>
        <end position="18"/>
    </location>
</feature>
<protein>
    <recommendedName>
        <fullName evidence="1">Altered inheritance of mitochondria protein 6</fullName>
    </recommendedName>
</protein>
<dbReference type="RefSeq" id="WP_147189646.1">
    <property type="nucleotide sequence ID" value="NZ_CP042435.1"/>
</dbReference>
<evidence type="ECO:0000313" key="4">
    <source>
        <dbReference type="Proteomes" id="UP000321533"/>
    </source>
</evidence>
<dbReference type="PANTHER" id="PTHR31571:SF1">
    <property type="entry name" value="ALTERED INHERITANCE OF MITOCHONDRIA PROTEIN 6"/>
    <property type="match status" value="1"/>
</dbReference>
<keyword evidence="2" id="KW-0732">Signal</keyword>
<dbReference type="GO" id="GO:0006629">
    <property type="term" value="P:lipid metabolic process"/>
    <property type="evidence" value="ECO:0007669"/>
    <property type="project" value="InterPro"/>
</dbReference>
<dbReference type="InterPro" id="IPR017946">
    <property type="entry name" value="PLC-like_Pdiesterase_TIM-brl"/>
</dbReference>
<organism evidence="3 4">
    <name type="scientific">Panacibacter ginsenosidivorans</name>
    <dbReference type="NCBI Taxonomy" id="1813871"/>
    <lineage>
        <taxon>Bacteria</taxon>
        <taxon>Pseudomonadati</taxon>
        <taxon>Bacteroidota</taxon>
        <taxon>Chitinophagia</taxon>
        <taxon>Chitinophagales</taxon>
        <taxon>Chitinophagaceae</taxon>
        <taxon>Panacibacter</taxon>
    </lineage>
</organism>
<accession>A0A5B8V9C0</accession>
<dbReference type="GO" id="GO:0008081">
    <property type="term" value="F:phosphoric diester hydrolase activity"/>
    <property type="evidence" value="ECO:0007669"/>
    <property type="project" value="InterPro"/>
</dbReference>
<dbReference type="InterPro" id="IPR051236">
    <property type="entry name" value="HAT_RTT109-like"/>
</dbReference>
<dbReference type="Proteomes" id="UP000321533">
    <property type="component" value="Chromosome"/>
</dbReference>
<evidence type="ECO:0000256" key="2">
    <source>
        <dbReference type="SAM" id="SignalP"/>
    </source>
</evidence>
<dbReference type="EMBL" id="CP042435">
    <property type="protein sequence ID" value="QEC67839.1"/>
    <property type="molecule type" value="Genomic_DNA"/>
</dbReference>
<name>A0A5B8V9C0_9BACT</name>
<dbReference type="PANTHER" id="PTHR31571">
    <property type="entry name" value="ALTERED INHERITANCE OF MITOCHONDRIA PROTEIN 6"/>
    <property type="match status" value="1"/>
</dbReference>
<dbReference type="SUPFAM" id="SSF51695">
    <property type="entry name" value="PLC-like phosphodiesterases"/>
    <property type="match status" value="1"/>
</dbReference>
<proteinExistence type="predicted"/>
<dbReference type="OrthoDB" id="9794455at2"/>
<feature type="chain" id="PRO_5022834480" description="Altered inheritance of mitochondria protein 6" evidence="2">
    <location>
        <begin position="19"/>
        <end position="250"/>
    </location>
</feature>